<evidence type="ECO:0000313" key="1">
    <source>
        <dbReference type="EMBL" id="KAI9896746.1"/>
    </source>
</evidence>
<organism evidence="1 2">
    <name type="scientific">Trichothecium roseum</name>
    <dbReference type="NCBI Taxonomy" id="47278"/>
    <lineage>
        <taxon>Eukaryota</taxon>
        <taxon>Fungi</taxon>
        <taxon>Dikarya</taxon>
        <taxon>Ascomycota</taxon>
        <taxon>Pezizomycotina</taxon>
        <taxon>Sordariomycetes</taxon>
        <taxon>Hypocreomycetidae</taxon>
        <taxon>Hypocreales</taxon>
        <taxon>Hypocreales incertae sedis</taxon>
        <taxon>Trichothecium</taxon>
    </lineage>
</organism>
<evidence type="ECO:0000313" key="2">
    <source>
        <dbReference type="Proteomes" id="UP001163324"/>
    </source>
</evidence>
<dbReference type="EMBL" id="CM047948">
    <property type="protein sequence ID" value="KAI9896746.1"/>
    <property type="molecule type" value="Genomic_DNA"/>
</dbReference>
<dbReference type="Proteomes" id="UP001163324">
    <property type="component" value="Chromosome 9"/>
</dbReference>
<reference evidence="1" key="1">
    <citation type="submission" date="2022-10" db="EMBL/GenBank/DDBJ databases">
        <title>Complete Genome of Trichothecium roseum strain YXFP-22015, a Plant Pathogen Isolated from Citrus.</title>
        <authorList>
            <person name="Wang Y."/>
            <person name="Zhu L."/>
        </authorList>
    </citation>
    <scope>NUCLEOTIDE SEQUENCE</scope>
    <source>
        <strain evidence="1">YXFP-22015</strain>
    </source>
</reference>
<keyword evidence="2" id="KW-1185">Reference proteome</keyword>
<proteinExistence type="predicted"/>
<accession>A0ACC0USV6</accession>
<protein>
    <submittedName>
        <fullName evidence="1">Uncharacterized protein</fullName>
    </submittedName>
</protein>
<sequence length="287" mass="30955">MASSVLASTATLAGGKTIPRVHLGLYMMTGREVLRAVPAALGLGYRGVDCAQMYGNEAEAGRAIRGFLADPGANAAGLGREDVFYTTKLAANDVSYDRVRASIKGSVEACGLGYVDLFLLHSPYGGKEARLESWRAVEDAVADGEVRMGGVSNYGSAHIEELMASKPRVAPVINQIEVHPFNTQTGIRETCARHGIAVEAYAPLVRGMRMNHPKIVQLAKEYSCTPAQLLVKWSLQHGLITLPKSTREERIAENADVAGFEISDAHMREMDGLDENLVTDWDPTDAP</sequence>
<gene>
    <name evidence="1" type="ORF">N3K66_008918</name>
</gene>
<name>A0ACC0USV6_9HYPO</name>
<comment type="caution">
    <text evidence="1">The sequence shown here is derived from an EMBL/GenBank/DDBJ whole genome shotgun (WGS) entry which is preliminary data.</text>
</comment>